<keyword evidence="3" id="KW-1185">Reference proteome</keyword>
<evidence type="ECO:0000313" key="3">
    <source>
        <dbReference type="Proteomes" id="UP000030671"/>
    </source>
</evidence>
<gene>
    <name evidence="2" type="ORF">HETIRDRAFT_427441</name>
</gene>
<accession>W4K5L3</accession>
<dbReference type="PANTHER" id="PTHR33266">
    <property type="entry name" value="CHROMOSOME 15, WHOLE GENOME SHOTGUN SEQUENCE"/>
    <property type="match status" value="1"/>
</dbReference>
<organism evidence="2 3">
    <name type="scientific">Heterobasidion irregulare (strain TC 32-1)</name>
    <dbReference type="NCBI Taxonomy" id="747525"/>
    <lineage>
        <taxon>Eukaryota</taxon>
        <taxon>Fungi</taxon>
        <taxon>Dikarya</taxon>
        <taxon>Basidiomycota</taxon>
        <taxon>Agaricomycotina</taxon>
        <taxon>Agaricomycetes</taxon>
        <taxon>Russulales</taxon>
        <taxon>Bondarzewiaceae</taxon>
        <taxon>Heterobasidion</taxon>
        <taxon>Heterobasidion annosum species complex</taxon>
    </lineage>
</organism>
<dbReference type="HOGENOM" id="CLU_407712_0_0_1"/>
<dbReference type="RefSeq" id="XP_009547077.1">
    <property type="nucleotide sequence ID" value="XM_009548782.1"/>
</dbReference>
<dbReference type="AlphaFoldDB" id="W4K5L3"/>
<dbReference type="GeneID" id="20674212"/>
<feature type="region of interest" description="Disordered" evidence="1">
    <location>
        <begin position="388"/>
        <end position="422"/>
    </location>
</feature>
<dbReference type="KEGG" id="hir:HETIRDRAFT_427441"/>
<dbReference type="Proteomes" id="UP000030671">
    <property type="component" value="Unassembled WGS sequence"/>
</dbReference>
<dbReference type="PANTHER" id="PTHR33266:SF1">
    <property type="entry name" value="F-BOX DOMAIN-CONTAINING PROTEIN"/>
    <property type="match status" value="1"/>
</dbReference>
<dbReference type="InParanoid" id="W4K5L3"/>
<evidence type="ECO:0000256" key="1">
    <source>
        <dbReference type="SAM" id="MobiDB-lite"/>
    </source>
</evidence>
<reference evidence="2 3" key="1">
    <citation type="journal article" date="2012" name="New Phytol.">
        <title>Insight into trade-off between wood decay and parasitism from the genome of a fungal forest pathogen.</title>
        <authorList>
            <person name="Olson A."/>
            <person name="Aerts A."/>
            <person name="Asiegbu F."/>
            <person name="Belbahri L."/>
            <person name="Bouzid O."/>
            <person name="Broberg A."/>
            <person name="Canback B."/>
            <person name="Coutinho P.M."/>
            <person name="Cullen D."/>
            <person name="Dalman K."/>
            <person name="Deflorio G."/>
            <person name="van Diepen L.T."/>
            <person name="Dunand C."/>
            <person name="Duplessis S."/>
            <person name="Durling M."/>
            <person name="Gonthier P."/>
            <person name="Grimwood J."/>
            <person name="Fossdal C.G."/>
            <person name="Hansson D."/>
            <person name="Henrissat B."/>
            <person name="Hietala A."/>
            <person name="Himmelstrand K."/>
            <person name="Hoffmeister D."/>
            <person name="Hogberg N."/>
            <person name="James T.Y."/>
            <person name="Karlsson M."/>
            <person name="Kohler A."/>
            <person name="Kues U."/>
            <person name="Lee Y.H."/>
            <person name="Lin Y.C."/>
            <person name="Lind M."/>
            <person name="Lindquist E."/>
            <person name="Lombard V."/>
            <person name="Lucas S."/>
            <person name="Lunden K."/>
            <person name="Morin E."/>
            <person name="Murat C."/>
            <person name="Park J."/>
            <person name="Raffaello T."/>
            <person name="Rouze P."/>
            <person name="Salamov A."/>
            <person name="Schmutz J."/>
            <person name="Solheim H."/>
            <person name="Stahlberg J."/>
            <person name="Velez H."/>
            <person name="de Vries R.P."/>
            <person name="Wiebenga A."/>
            <person name="Woodward S."/>
            <person name="Yakovlev I."/>
            <person name="Garbelotto M."/>
            <person name="Martin F."/>
            <person name="Grigoriev I.V."/>
            <person name="Stenlid J."/>
        </authorList>
    </citation>
    <scope>NUCLEOTIDE SEQUENCE [LARGE SCALE GENOMIC DNA]</scope>
    <source>
        <strain evidence="2 3">TC 32-1</strain>
    </source>
</reference>
<name>W4K5L3_HETIT</name>
<dbReference type="OrthoDB" id="107110at2759"/>
<dbReference type="EMBL" id="KI925459">
    <property type="protein sequence ID" value="ETW80311.1"/>
    <property type="molecule type" value="Genomic_DNA"/>
</dbReference>
<dbReference type="STRING" id="747525.W4K5L3"/>
<proteinExistence type="predicted"/>
<feature type="compositionally biased region" description="Basic and acidic residues" evidence="1">
    <location>
        <begin position="407"/>
        <end position="416"/>
    </location>
</feature>
<protein>
    <submittedName>
        <fullName evidence="2">Uncharacterized protein</fullName>
    </submittedName>
</protein>
<evidence type="ECO:0000313" key="2">
    <source>
        <dbReference type="EMBL" id="ETW80311.1"/>
    </source>
</evidence>
<sequence>MSACEPDNQAKGLERPSALPLDQLQRLYANFRGPYIGEIANDFVAALAHYEGTYDPEIYCGHTIVIVPSSGTGKSRLVEVDFFTRSRIMGDESPESEELAAAFLRALMKSLLDGVRQKTTTTGPKDLLSDWENADPADPQTFERHQLFAQVETSAEETLHEHHEELRLLRLRPTYDPELPDHRLNPLVWHKSLLRVLVRPHMETLAELLQLRGYSRFIVAFDDRTTLNARFGINMSWMALQRIINAADRLALPVKFWFLLLDKTPSLYDLAPREKITSSFLLKDKFKDAASVDVPRVQPAPQRCLFDDTTTSTSSPSHEDVWQIHIGEGEGSIGLATASVRSHMRVPTGVADNLLVTEAPSEPILSIAAATALLEGFRDLVRRTYSHRACGRSKPSGRSMLPVTDDPQPRHGDAEGSRQTLLGPELSFPMGNTLRDRLLDDTAGIWINFTHVVQLDEIITELTPEFLKKCWSSNAAIQCSSGQSVFNEFFVGYRDDLSKPFDNKNLIYVLWRTNTKTRAGSHPLVDGLAGTWIVPKDGPRYKPTNYLAIVMDLCATTSFQDSQKCRLTYEEPWRPRRDVRGLSTTYPVIGNYDARFRQLLERTVGYSDARFAEYAEKMYASVRHLTLVD</sequence>